<name>A0ABX3X667_9BRAD</name>
<reference evidence="1 2" key="1">
    <citation type="submission" date="2017-03" db="EMBL/GenBank/DDBJ databases">
        <title>Whole genome sequences of fourteen strains of Bradyrhizobium canariense and one strain of Bradyrhizobium japonicum isolated from Lupinus (Papilionoideae: Genisteae) species in Algeria.</title>
        <authorList>
            <person name="Crovadore J."/>
            <person name="Chekireb D."/>
            <person name="Brachmann A."/>
            <person name="Chablais R."/>
            <person name="Cochard B."/>
            <person name="Lefort F."/>
        </authorList>
    </citation>
    <scope>NUCLEOTIDE SEQUENCE [LARGE SCALE GENOMIC DNA]</scope>
    <source>
        <strain evidence="1 2">UBMAN05</strain>
    </source>
</reference>
<gene>
    <name evidence="1" type="ORF">BST63_10500</name>
</gene>
<evidence type="ECO:0000313" key="2">
    <source>
        <dbReference type="Proteomes" id="UP000193884"/>
    </source>
</evidence>
<protein>
    <submittedName>
        <fullName evidence="1">Uncharacterized protein</fullName>
    </submittedName>
</protein>
<proteinExistence type="predicted"/>
<sequence>MRHAPSIVPLDRLDREIYLVLEDFGARAGCSWREADEQDTEIETIIRDLLSGQYAYPVRIVAFNAIEGWSRDATSEIADELAERVTSSEITPALQAFVQANASRPFAVQLALPLRGPPEFNL</sequence>
<organism evidence="1 2">
    <name type="scientific">Bradyrhizobium canariense</name>
    <dbReference type="NCBI Taxonomy" id="255045"/>
    <lineage>
        <taxon>Bacteria</taxon>
        <taxon>Pseudomonadati</taxon>
        <taxon>Pseudomonadota</taxon>
        <taxon>Alphaproteobacteria</taxon>
        <taxon>Hyphomicrobiales</taxon>
        <taxon>Nitrobacteraceae</taxon>
        <taxon>Bradyrhizobium</taxon>
    </lineage>
</organism>
<evidence type="ECO:0000313" key="1">
    <source>
        <dbReference type="EMBL" id="OSJ31067.1"/>
    </source>
</evidence>
<dbReference type="RefSeq" id="WP_085384049.1">
    <property type="nucleotide sequence ID" value="NZ_NAFJ01000134.1"/>
</dbReference>
<dbReference type="Proteomes" id="UP000193884">
    <property type="component" value="Unassembled WGS sequence"/>
</dbReference>
<dbReference type="EMBL" id="NAFK01000150">
    <property type="protein sequence ID" value="OSJ31067.1"/>
    <property type="molecule type" value="Genomic_DNA"/>
</dbReference>
<keyword evidence="2" id="KW-1185">Reference proteome</keyword>
<accession>A0ABX3X667</accession>
<comment type="caution">
    <text evidence="1">The sequence shown here is derived from an EMBL/GenBank/DDBJ whole genome shotgun (WGS) entry which is preliminary data.</text>
</comment>